<organism evidence="5 6">
    <name type="scientific">Cupriavidus necator</name>
    <name type="common">Alcaligenes eutrophus</name>
    <name type="synonym">Ralstonia eutropha</name>
    <dbReference type="NCBI Taxonomy" id="106590"/>
    <lineage>
        <taxon>Bacteria</taxon>
        <taxon>Pseudomonadati</taxon>
        <taxon>Pseudomonadota</taxon>
        <taxon>Betaproteobacteria</taxon>
        <taxon>Burkholderiales</taxon>
        <taxon>Burkholderiaceae</taxon>
        <taxon>Cupriavidus</taxon>
    </lineage>
</organism>
<dbReference type="InterPro" id="IPR009057">
    <property type="entry name" value="Homeodomain-like_sf"/>
</dbReference>
<dbReference type="InterPro" id="IPR011990">
    <property type="entry name" value="TPR-like_helical_dom_sf"/>
</dbReference>
<dbReference type="SMART" id="SM00421">
    <property type="entry name" value="HTH_LUXR"/>
    <property type="match status" value="1"/>
</dbReference>
<gene>
    <name evidence="5" type="ORF">DDK22_15800</name>
</gene>
<dbReference type="PANTHER" id="PTHR44688:SF16">
    <property type="entry name" value="DNA-BINDING TRANSCRIPTIONAL ACTIVATOR DEVR_DOSR"/>
    <property type="match status" value="1"/>
</dbReference>
<dbReference type="CDD" id="cd06170">
    <property type="entry name" value="LuxR_C_like"/>
    <property type="match status" value="1"/>
</dbReference>
<dbReference type="GO" id="GO:0003677">
    <property type="term" value="F:DNA binding"/>
    <property type="evidence" value="ECO:0007669"/>
    <property type="project" value="UniProtKB-KW"/>
</dbReference>
<dbReference type="SUPFAM" id="SSF46689">
    <property type="entry name" value="Homeodomain-like"/>
    <property type="match status" value="1"/>
</dbReference>
<dbReference type="SUPFAM" id="SSF52540">
    <property type="entry name" value="P-loop containing nucleoside triphosphate hydrolases"/>
    <property type="match status" value="1"/>
</dbReference>
<proteinExistence type="predicted"/>
<name>A0A367PKA3_CUPNE</name>
<dbReference type="Pfam" id="PF00196">
    <property type="entry name" value="GerE"/>
    <property type="match status" value="1"/>
</dbReference>
<keyword evidence="5" id="KW-0418">Kinase</keyword>
<reference evidence="5 6" key="1">
    <citation type="submission" date="2018-04" db="EMBL/GenBank/DDBJ databases">
        <title>Cupriavidus necator CR12 genome sequencing and assembly.</title>
        <authorList>
            <person name="Ben Fekih I."/>
            <person name="Mazhar H.S."/>
            <person name="Bello S.K."/>
            <person name="Rensing C."/>
        </authorList>
    </citation>
    <scope>NUCLEOTIDE SEQUENCE [LARGE SCALE GENOMIC DNA]</scope>
    <source>
        <strain evidence="5 6">CR12</strain>
    </source>
</reference>
<dbReference type="PANTHER" id="PTHR44688">
    <property type="entry name" value="DNA-BINDING TRANSCRIPTIONAL ACTIVATOR DEVR_DOSR"/>
    <property type="match status" value="1"/>
</dbReference>
<dbReference type="Gene3D" id="3.40.50.300">
    <property type="entry name" value="P-loop containing nucleotide triphosphate hydrolases"/>
    <property type="match status" value="1"/>
</dbReference>
<dbReference type="Proteomes" id="UP000253501">
    <property type="component" value="Unassembled WGS sequence"/>
</dbReference>
<evidence type="ECO:0000256" key="3">
    <source>
        <dbReference type="ARBA" id="ARBA00023163"/>
    </source>
</evidence>
<dbReference type="InterPro" id="IPR000792">
    <property type="entry name" value="Tscrpt_reg_LuxR_C"/>
</dbReference>
<dbReference type="Gene3D" id="1.10.10.10">
    <property type="entry name" value="Winged helix-like DNA-binding domain superfamily/Winged helix DNA-binding domain"/>
    <property type="match status" value="1"/>
</dbReference>
<dbReference type="PROSITE" id="PS50043">
    <property type="entry name" value="HTH_LUXR_2"/>
    <property type="match status" value="1"/>
</dbReference>
<dbReference type="InterPro" id="IPR059106">
    <property type="entry name" value="WHD_MalT"/>
</dbReference>
<evidence type="ECO:0000256" key="1">
    <source>
        <dbReference type="ARBA" id="ARBA00023015"/>
    </source>
</evidence>
<keyword evidence="3" id="KW-0804">Transcription</keyword>
<evidence type="ECO:0000259" key="4">
    <source>
        <dbReference type="PROSITE" id="PS50043"/>
    </source>
</evidence>
<sequence>MRIASCIVLTEAERAELEALAGATTGNARLVQRARMILLASAGWQNKDIAAQTGVGRVQVARWRDRYAMSRLAGIVQDLPRGAPPVRTDVARLVALAREASPGSLSTRQLATELGVSAASVSRHWRASGLPPRQDRQQLPGSGTRLAEIVGVYVCPPEHAIVVALEPLPAPMGTPAMPIVSAERNSATYRRTLAASFLTALTVLDGDAAPGLRSERHADWLAFLQAACQHAPAGRQLLVIADNPVSHDHPAVRRGLPDPSRLDLQFAPGTAAWLRTIQRLLRDAANGLPAGIPQLLAAVNDHAGGPFRWIRDVGPAAQAAAPVPAVVAMAPAPLSAPYLSLVPEAAPWPVQARALQPVASAKLLPPRHARKLLPRERLMARLLDARRQRCIVIQGQAGAGKTSTLMTWRKALISLGFDVSWLALSVEDNEPARFFDCLLASMAEIDPAIARDAAMLLGGPQDDDAIEHWVIALVQALGQRERELVLMLDDLHHITDARIYRALQRLLDYAPAQLHLALSSRSALPLALEPLRAQGSLTEIDMRDLRFTEEESARFLQEQLGTIPARDAAALHALTDGWVAGLQLFAVDLRARRGGDYPLAQVRDPRAFAAYFEREVLGRLAPDDLAMLTRMATCHRFCADLCAAMPGETETPSRIGARLARLDADNLFITQVGSHDRDVWYRIHPLLRETLLARLGQGGEGGEGGDGGEAARALHAAAWRWFDQRGQLDDAVYHAVRAGEAAAAAAMVEACGQALLARGELSQLQALLRMLPSDEVRGRVGLQTLLAYLQLYARDVEGLRQSLAQLEPLRDGLDAVSRYTIYLLRAGLSVQLDDADTVLGMLPVLWAIPPEADDLWWTSRSNVLSWFFMLRGEYDEARRLQEDTDRRSGAPRSSLFGRYITAMSLMMEGQIERAGKTAREVLRESERQGAAFVGLTCMAAGLLADILYELNDAEGACQLLEPRIGMLERVSLPDVVLRALSLLSNAHWMAGRRAQASACLDRLEAYAVRYDLDRLLAEALVLRLRRHLQQAEMERANTVLQCVQALAGRNAGKHGTVAHHITRAAARADIEMSLYTQDYAGAAARIEPLLADDAGGKPLRTAGLWLQLALARQSLGNVRAARPAFLCALREGHDAGLIRTLLDVTGGAPQALAALAGDGVAEPVLAFYARRLQSAAAAASAAASRPAAGAAPSATLSEREREILGLLAQAMSNKKIASVLNVSPETVKWHLKNIYTKLGVTGRGRAAARLRDLAAQDQANALAA</sequence>
<dbReference type="GO" id="GO:0004674">
    <property type="term" value="F:protein serine/threonine kinase activity"/>
    <property type="evidence" value="ECO:0007669"/>
    <property type="project" value="UniProtKB-KW"/>
</dbReference>
<dbReference type="EMBL" id="QDHA01000037">
    <property type="protein sequence ID" value="RCJ07446.1"/>
    <property type="molecule type" value="Genomic_DNA"/>
</dbReference>
<dbReference type="InterPro" id="IPR036388">
    <property type="entry name" value="WH-like_DNA-bd_sf"/>
</dbReference>
<dbReference type="GO" id="GO:0006355">
    <property type="term" value="P:regulation of DNA-templated transcription"/>
    <property type="evidence" value="ECO:0007669"/>
    <property type="project" value="InterPro"/>
</dbReference>
<dbReference type="AlphaFoldDB" id="A0A367PKA3"/>
<feature type="domain" description="HTH luxR-type" evidence="4">
    <location>
        <begin position="1189"/>
        <end position="1254"/>
    </location>
</feature>
<evidence type="ECO:0000256" key="2">
    <source>
        <dbReference type="ARBA" id="ARBA00023125"/>
    </source>
</evidence>
<dbReference type="Pfam" id="PF25873">
    <property type="entry name" value="WHD_MalT"/>
    <property type="match status" value="1"/>
</dbReference>
<protein>
    <submittedName>
        <fullName evidence="5">Serine/threonine protein kinase</fullName>
    </submittedName>
</protein>
<dbReference type="InterPro" id="IPR027417">
    <property type="entry name" value="P-loop_NTPase"/>
</dbReference>
<evidence type="ECO:0000313" key="5">
    <source>
        <dbReference type="EMBL" id="RCJ07446.1"/>
    </source>
</evidence>
<evidence type="ECO:0000313" key="6">
    <source>
        <dbReference type="Proteomes" id="UP000253501"/>
    </source>
</evidence>
<comment type="caution">
    <text evidence="5">The sequence shown here is derived from an EMBL/GenBank/DDBJ whole genome shotgun (WGS) entry which is preliminary data.</text>
</comment>
<dbReference type="InterPro" id="IPR016032">
    <property type="entry name" value="Sig_transdc_resp-reg_C-effctor"/>
</dbReference>
<keyword evidence="2" id="KW-0238">DNA-binding</keyword>
<dbReference type="RefSeq" id="WP_114132698.1">
    <property type="nucleotide sequence ID" value="NZ_CP068434.1"/>
</dbReference>
<accession>A0A367PKA3</accession>
<keyword evidence="5" id="KW-0723">Serine/threonine-protein kinase</keyword>
<dbReference type="PRINTS" id="PR00038">
    <property type="entry name" value="HTHLUXR"/>
</dbReference>
<dbReference type="Gene3D" id="1.25.40.10">
    <property type="entry name" value="Tetratricopeptide repeat domain"/>
    <property type="match status" value="1"/>
</dbReference>
<keyword evidence="1" id="KW-0805">Transcription regulation</keyword>
<keyword evidence="5" id="KW-0808">Transferase</keyword>
<dbReference type="Pfam" id="PF13384">
    <property type="entry name" value="HTH_23"/>
    <property type="match status" value="1"/>
</dbReference>
<dbReference type="SUPFAM" id="SSF46894">
    <property type="entry name" value="C-terminal effector domain of the bipartite response regulators"/>
    <property type="match status" value="1"/>
</dbReference>